<dbReference type="CDD" id="cd03024">
    <property type="entry name" value="DsbA_FrnE"/>
    <property type="match status" value="1"/>
</dbReference>
<comment type="caution">
    <text evidence="2">The sequence shown here is derived from an EMBL/GenBank/DDBJ whole genome shotgun (WGS) entry which is preliminary data.</text>
</comment>
<evidence type="ECO:0000313" key="3">
    <source>
        <dbReference type="Proteomes" id="UP000179769"/>
    </source>
</evidence>
<dbReference type="AlphaFoldDB" id="A0A1S1QNG6"/>
<sequence length="213" mass="23486">MKVEVWSDIVCPWCYIGKRRLEKALTRYERADEVEVIWRSFQLDPTQPRGENIPTSEMLARKYGVTPPEAKAMNDRVSALAAEEGLTYHLDRAVTANTFDAHRLIHFAAAHNLAGATQERLMRATLTDGAAVDDTDTLVRLATEAGLPADRTREVLDGDAHADDVHDDIRQARALGISGVPFYAVDRTYGISGAQPVETILDTLRRASSPVAS</sequence>
<accession>A0A1S1QNG6</accession>
<evidence type="ECO:0000313" key="2">
    <source>
        <dbReference type="EMBL" id="OHV35530.1"/>
    </source>
</evidence>
<protein>
    <submittedName>
        <fullName evidence="2">Disulfide bond formation protein DsbA</fullName>
    </submittedName>
</protein>
<dbReference type="GO" id="GO:0016491">
    <property type="term" value="F:oxidoreductase activity"/>
    <property type="evidence" value="ECO:0007669"/>
    <property type="project" value="InterPro"/>
</dbReference>
<keyword evidence="3" id="KW-1185">Reference proteome</keyword>
<dbReference type="Proteomes" id="UP000179769">
    <property type="component" value="Unassembled WGS sequence"/>
</dbReference>
<dbReference type="PANTHER" id="PTHR13887:SF41">
    <property type="entry name" value="THIOREDOXIN SUPERFAMILY PROTEIN"/>
    <property type="match status" value="1"/>
</dbReference>
<proteinExistence type="predicted"/>
<dbReference type="PANTHER" id="PTHR13887">
    <property type="entry name" value="GLUTATHIONE S-TRANSFERASE KAPPA"/>
    <property type="match status" value="1"/>
</dbReference>
<reference evidence="3" key="1">
    <citation type="submission" date="2016-07" db="EMBL/GenBank/DDBJ databases">
        <title>Frankia sp. NRRL B-16219 Genome sequencing.</title>
        <authorList>
            <person name="Ghodhbane-Gtari F."/>
            <person name="Swanson E."/>
            <person name="Gueddou A."/>
            <person name="Louati M."/>
            <person name="Nouioui I."/>
            <person name="Hezbri K."/>
            <person name="Abebe-Akele F."/>
            <person name="Simpson S."/>
            <person name="Morris K."/>
            <person name="Thomas K."/>
            <person name="Gtari M."/>
            <person name="Tisa L.S."/>
        </authorList>
    </citation>
    <scope>NUCLEOTIDE SEQUENCE [LARGE SCALE GENOMIC DNA]</scope>
    <source>
        <strain evidence="3">NRRL B-16219</strain>
    </source>
</reference>
<dbReference type="Gene3D" id="3.40.30.10">
    <property type="entry name" value="Glutaredoxin"/>
    <property type="match status" value="1"/>
</dbReference>
<feature type="domain" description="DSBA-like thioredoxin" evidence="1">
    <location>
        <begin position="3"/>
        <end position="204"/>
    </location>
</feature>
<dbReference type="RefSeq" id="WP_071062108.1">
    <property type="nucleotide sequence ID" value="NZ_MAXA01000125.1"/>
</dbReference>
<gene>
    <name evidence="2" type="ORF">BBK14_15005</name>
</gene>
<dbReference type="SUPFAM" id="SSF52833">
    <property type="entry name" value="Thioredoxin-like"/>
    <property type="match status" value="1"/>
</dbReference>
<dbReference type="InterPro" id="IPR001853">
    <property type="entry name" value="DSBA-like_thioredoxin_dom"/>
</dbReference>
<name>A0A1S1QNG6_9ACTN</name>
<organism evidence="2 3">
    <name type="scientific">Parafrankia soli</name>
    <dbReference type="NCBI Taxonomy" id="2599596"/>
    <lineage>
        <taxon>Bacteria</taxon>
        <taxon>Bacillati</taxon>
        <taxon>Actinomycetota</taxon>
        <taxon>Actinomycetes</taxon>
        <taxon>Frankiales</taxon>
        <taxon>Frankiaceae</taxon>
        <taxon>Parafrankia</taxon>
    </lineage>
</organism>
<dbReference type="Pfam" id="PF01323">
    <property type="entry name" value="DSBA"/>
    <property type="match status" value="1"/>
</dbReference>
<dbReference type="EMBL" id="MAXA01000125">
    <property type="protein sequence ID" value="OHV35530.1"/>
    <property type="molecule type" value="Genomic_DNA"/>
</dbReference>
<dbReference type="InterPro" id="IPR036249">
    <property type="entry name" value="Thioredoxin-like_sf"/>
</dbReference>
<dbReference type="OrthoDB" id="9799122at2"/>
<evidence type="ECO:0000259" key="1">
    <source>
        <dbReference type="Pfam" id="PF01323"/>
    </source>
</evidence>